<accession>A0AAU9KLM7</accession>
<protein>
    <submittedName>
        <fullName evidence="1">Uncharacterized protein</fullName>
    </submittedName>
</protein>
<dbReference type="AlphaFoldDB" id="A0AAU9KLM7"/>
<reference evidence="1" key="1">
    <citation type="submission" date="2021-09" db="EMBL/GenBank/DDBJ databases">
        <authorList>
            <consortium name="AG Swart"/>
            <person name="Singh M."/>
            <person name="Singh A."/>
            <person name="Seah K."/>
            <person name="Emmerich C."/>
        </authorList>
    </citation>
    <scope>NUCLEOTIDE SEQUENCE</scope>
    <source>
        <strain evidence="1">ATCC30299</strain>
    </source>
</reference>
<keyword evidence="2" id="KW-1185">Reference proteome</keyword>
<name>A0AAU9KLM7_9CILI</name>
<proteinExistence type="predicted"/>
<dbReference type="Proteomes" id="UP001162131">
    <property type="component" value="Unassembled WGS sequence"/>
</dbReference>
<gene>
    <name evidence="1" type="ORF">BSTOLATCC_MIC60919</name>
</gene>
<evidence type="ECO:0000313" key="1">
    <source>
        <dbReference type="EMBL" id="CAG9334300.1"/>
    </source>
</evidence>
<comment type="caution">
    <text evidence="1">The sequence shown here is derived from an EMBL/GenBank/DDBJ whole genome shotgun (WGS) entry which is preliminary data.</text>
</comment>
<organism evidence="1 2">
    <name type="scientific">Blepharisma stoltei</name>
    <dbReference type="NCBI Taxonomy" id="1481888"/>
    <lineage>
        <taxon>Eukaryota</taxon>
        <taxon>Sar</taxon>
        <taxon>Alveolata</taxon>
        <taxon>Ciliophora</taxon>
        <taxon>Postciliodesmatophora</taxon>
        <taxon>Heterotrichea</taxon>
        <taxon>Heterotrichida</taxon>
        <taxon>Blepharismidae</taxon>
        <taxon>Blepharisma</taxon>
    </lineage>
</organism>
<evidence type="ECO:0000313" key="2">
    <source>
        <dbReference type="Proteomes" id="UP001162131"/>
    </source>
</evidence>
<sequence length="70" mass="8681">MEKSIKHFYFLNRFLLHIFGIDLQIMAKKIYLKKHHKDLIYDMYTMIMEVRSFLIILHKDVRQLMVETLH</sequence>
<dbReference type="EMBL" id="CAJZBQ010000058">
    <property type="protein sequence ID" value="CAG9334300.1"/>
    <property type="molecule type" value="Genomic_DNA"/>
</dbReference>